<protein>
    <recommendedName>
        <fullName evidence="4 10">2-dehydropantoate 2-reductase</fullName>
        <ecNumber evidence="3 10">1.1.1.169</ecNumber>
    </recommendedName>
    <alternativeName>
        <fullName evidence="8 10">Ketopantoate reductase</fullName>
    </alternativeName>
</protein>
<evidence type="ECO:0000313" key="13">
    <source>
        <dbReference type="EMBL" id="RFB05691.1"/>
    </source>
</evidence>
<comment type="catalytic activity">
    <reaction evidence="9 10">
        <text>(R)-pantoate + NADP(+) = 2-dehydropantoate + NADPH + H(+)</text>
        <dbReference type="Rhea" id="RHEA:16233"/>
        <dbReference type="ChEBI" id="CHEBI:11561"/>
        <dbReference type="ChEBI" id="CHEBI:15378"/>
        <dbReference type="ChEBI" id="CHEBI:15980"/>
        <dbReference type="ChEBI" id="CHEBI:57783"/>
        <dbReference type="ChEBI" id="CHEBI:58349"/>
        <dbReference type="EC" id="1.1.1.169"/>
    </reaction>
</comment>
<dbReference type="UniPathway" id="UPA00028">
    <property type="reaction ID" value="UER00004"/>
</dbReference>
<dbReference type="EMBL" id="QUQO01000001">
    <property type="protein sequence ID" value="RFB05691.1"/>
    <property type="molecule type" value="Genomic_DNA"/>
</dbReference>
<evidence type="ECO:0000256" key="10">
    <source>
        <dbReference type="RuleBase" id="RU362068"/>
    </source>
</evidence>
<evidence type="ECO:0000256" key="9">
    <source>
        <dbReference type="ARBA" id="ARBA00048793"/>
    </source>
</evidence>
<evidence type="ECO:0000256" key="8">
    <source>
        <dbReference type="ARBA" id="ARBA00032024"/>
    </source>
</evidence>
<dbReference type="OrthoDB" id="247668at2"/>
<comment type="similarity">
    <text evidence="2 10">Belongs to the ketopantoate reductase family.</text>
</comment>
<feature type="domain" description="Ketopantoate reductase N-terminal" evidence="11">
    <location>
        <begin position="7"/>
        <end position="155"/>
    </location>
</feature>
<dbReference type="Gene3D" id="3.40.50.720">
    <property type="entry name" value="NAD(P)-binding Rossmann-like Domain"/>
    <property type="match status" value="1"/>
</dbReference>
<dbReference type="Pfam" id="PF02558">
    <property type="entry name" value="ApbA"/>
    <property type="match status" value="1"/>
</dbReference>
<feature type="domain" description="Ketopantoate reductase C-terminal" evidence="12">
    <location>
        <begin position="180"/>
        <end position="315"/>
    </location>
</feature>
<dbReference type="PANTHER" id="PTHR43765">
    <property type="entry name" value="2-DEHYDROPANTOATE 2-REDUCTASE-RELATED"/>
    <property type="match status" value="1"/>
</dbReference>
<evidence type="ECO:0000256" key="2">
    <source>
        <dbReference type="ARBA" id="ARBA00007870"/>
    </source>
</evidence>
<keyword evidence="5 10" id="KW-0566">Pantothenate biosynthesis</keyword>
<dbReference type="InterPro" id="IPR013752">
    <property type="entry name" value="KPA_reductase"/>
</dbReference>
<comment type="caution">
    <text evidence="13">The sequence shown here is derived from an EMBL/GenBank/DDBJ whole genome shotgun (WGS) entry which is preliminary data.</text>
</comment>
<dbReference type="InterPro" id="IPR003710">
    <property type="entry name" value="ApbA"/>
</dbReference>
<comment type="function">
    <text evidence="10">Catalyzes the NADPH-dependent reduction of ketopantoate into pantoic acid.</text>
</comment>
<dbReference type="NCBIfam" id="TIGR00745">
    <property type="entry name" value="apbA_panE"/>
    <property type="match status" value="1"/>
</dbReference>
<reference evidence="13 14" key="1">
    <citation type="submission" date="2018-08" db="EMBL/GenBank/DDBJ databases">
        <title>Parvularcula sp. SM1705, isolated from surface water of the South Sea China.</title>
        <authorList>
            <person name="Sun L."/>
        </authorList>
    </citation>
    <scope>NUCLEOTIDE SEQUENCE [LARGE SCALE GENOMIC DNA]</scope>
    <source>
        <strain evidence="13 14">SM1705</strain>
    </source>
</reference>
<evidence type="ECO:0000259" key="11">
    <source>
        <dbReference type="Pfam" id="PF02558"/>
    </source>
</evidence>
<dbReference type="GO" id="GO:0005737">
    <property type="term" value="C:cytoplasm"/>
    <property type="evidence" value="ECO:0007669"/>
    <property type="project" value="TreeGrafter"/>
</dbReference>
<dbReference type="RefSeq" id="WP_116392324.1">
    <property type="nucleotide sequence ID" value="NZ_QUQO01000001.1"/>
</dbReference>
<dbReference type="InterPro" id="IPR013332">
    <property type="entry name" value="KPR_N"/>
</dbReference>
<evidence type="ECO:0000256" key="7">
    <source>
        <dbReference type="ARBA" id="ARBA00023002"/>
    </source>
</evidence>
<keyword evidence="7 10" id="KW-0560">Oxidoreductase</keyword>
<name>A0A371RJR7_9PROT</name>
<dbReference type="InterPro" id="IPR050838">
    <property type="entry name" value="Ketopantoate_reductase"/>
</dbReference>
<evidence type="ECO:0000256" key="5">
    <source>
        <dbReference type="ARBA" id="ARBA00022655"/>
    </source>
</evidence>
<dbReference type="Gene3D" id="1.10.1040.10">
    <property type="entry name" value="N-(1-d-carboxylethyl)-l-norvaline Dehydrogenase, domain 2"/>
    <property type="match status" value="1"/>
</dbReference>
<comment type="pathway">
    <text evidence="1 10">Cofactor biosynthesis; (R)-pantothenate biosynthesis; (R)-pantoate from 3-methyl-2-oxobutanoate: step 2/2.</text>
</comment>
<dbReference type="SUPFAM" id="SSF48179">
    <property type="entry name" value="6-phosphogluconate dehydrogenase C-terminal domain-like"/>
    <property type="match status" value="1"/>
</dbReference>
<dbReference type="NCBIfam" id="NF006083">
    <property type="entry name" value="PRK08229.1"/>
    <property type="match status" value="1"/>
</dbReference>
<keyword evidence="6 10" id="KW-0521">NADP</keyword>
<dbReference type="FunCoup" id="A0A371RJR7">
    <property type="interactions" value="317"/>
</dbReference>
<dbReference type="GO" id="GO:0050661">
    <property type="term" value="F:NADP binding"/>
    <property type="evidence" value="ECO:0007669"/>
    <property type="project" value="TreeGrafter"/>
</dbReference>
<dbReference type="Proteomes" id="UP000264589">
    <property type="component" value="Unassembled WGS sequence"/>
</dbReference>
<dbReference type="EC" id="1.1.1.169" evidence="3 10"/>
<dbReference type="SUPFAM" id="SSF51735">
    <property type="entry name" value="NAD(P)-binding Rossmann-fold domains"/>
    <property type="match status" value="1"/>
</dbReference>
<dbReference type="InterPro" id="IPR008927">
    <property type="entry name" value="6-PGluconate_DH-like_C_sf"/>
</dbReference>
<keyword evidence="14" id="KW-1185">Reference proteome</keyword>
<proteinExistence type="inferred from homology"/>
<dbReference type="InParanoid" id="A0A371RJR7"/>
<dbReference type="AlphaFoldDB" id="A0A371RJR7"/>
<dbReference type="InterPro" id="IPR013328">
    <property type="entry name" value="6PGD_dom2"/>
</dbReference>
<dbReference type="GO" id="GO:0008677">
    <property type="term" value="F:2-dehydropantoate 2-reductase activity"/>
    <property type="evidence" value="ECO:0007669"/>
    <property type="project" value="UniProtKB-EC"/>
</dbReference>
<evidence type="ECO:0000256" key="1">
    <source>
        <dbReference type="ARBA" id="ARBA00004994"/>
    </source>
</evidence>
<evidence type="ECO:0000256" key="4">
    <source>
        <dbReference type="ARBA" id="ARBA00019465"/>
    </source>
</evidence>
<dbReference type="InterPro" id="IPR036291">
    <property type="entry name" value="NAD(P)-bd_dom_sf"/>
</dbReference>
<evidence type="ECO:0000256" key="3">
    <source>
        <dbReference type="ARBA" id="ARBA00013014"/>
    </source>
</evidence>
<evidence type="ECO:0000259" key="12">
    <source>
        <dbReference type="Pfam" id="PF08546"/>
    </source>
</evidence>
<organism evidence="13 14">
    <name type="scientific">Parvularcula marina</name>
    <dbReference type="NCBI Taxonomy" id="2292771"/>
    <lineage>
        <taxon>Bacteria</taxon>
        <taxon>Pseudomonadati</taxon>
        <taxon>Pseudomonadota</taxon>
        <taxon>Alphaproteobacteria</taxon>
        <taxon>Parvularculales</taxon>
        <taxon>Parvularculaceae</taxon>
        <taxon>Parvularcula</taxon>
    </lineage>
</organism>
<dbReference type="Pfam" id="PF08546">
    <property type="entry name" value="ApbA_C"/>
    <property type="match status" value="1"/>
</dbReference>
<accession>A0A371RJR7</accession>
<sequence>MAQTKTIAIAGAGSIGGYVGGLLSLGGHEVRMLARPAMVARVAAGLHLSSHEGLDATVLPGQLQVSEDSAILRGADIILVTVKSGGTAGMAELIAAEAPQGAVVISLQNGVGNADILRAGLPGRDVRAGMVPFNVLQTEDGRLHRGTSGDIMIEAGPGGISEALSVPYLPVHESTDMGSVLWGKLLLNLNNALNALSGLTLYQQLSDRDWRRLVAGQMDEALRVLAAAGIIPAKATPLPPKMVPKILRLPTPVFRIVSGRMLKIDRMARSSMWEDLSRGRPTEIGVLQGAVEDLATRHGLTVPLISRVAELIRVAEANGAGSPGLSPDDVRG</sequence>
<evidence type="ECO:0000256" key="6">
    <source>
        <dbReference type="ARBA" id="ARBA00022857"/>
    </source>
</evidence>
<evidence type="ECO:0000313" key="14">
    <source>
        <dbReference type="Proteomes" id="UP000264589"/>
    </source>
</evidence>
<dbReference type="GO" id="GO:0015940">
    <property type="term" value="P:pantothenate biosynthetic process"/>
    <property type="evidence" value="ECO:0007669"/>
    <property type="project" value="UniProtKB-UniPathway"/>
</dbReference>
<gene>
    <name evidence="13" type="ORF">DX908_10695</name>
</gene>
<dbReference type="PANTHER" id="PTHR43765:SF2">
    <property type="entry name" value="2-DEHYDROPANTOATE 2-REDUCTASE"/>
    <property type="match status" value="1"/>
</dbReference>